<dbReference type="CDD" id="cd02857">
    <property type="entry name" value="E_set_CDase_PDE_N"/>
    <property type="match status" value="1"/>
</dbReference>
<dbReference type="InterPro" id="IPR006047">
    <property type="entry name" value="GH13_cat_dom"/>
</dbReference>
<protein>
    <submittedName>
        <fullName evidence="5">Alpha-glycosidase</fullName>
    </submittedName>
</protein>
<dbReference type="SUPFAM" id="SSF51445">
    <property type="entry name" value="(Trans)glycosidases"/>
    <property type="match status" value="1"/>
</dbReference>
<sequence>MNLEAIYHRPRGNWAYAYDKATLHIRLRTKKDDLDEVVLLHGDKYAWDRTLEKTFMEKLPSDERFDYWQAAVQPSLRRMKYGFELRSAEETLYFEEKGFREDEPADPDKMFDFPYLNPADVFSPPDWVKEAVFYQIFPERFANGDPSNDPEGVEPWGGKPTPKNFFGGDLQGVIDHLDHLQELGVNAIYFNPLFQATTNHKYDTSDYMKVDAHFGDNALLKRLVDACHERGIRVMLDAVFNHSGKEFEPFRDVREKGRDSKYADWFHVMEWPIQVKDGLPTYETFAFEPLMPKLNTEHPEVKEYLLGVARYWIEETGIDGWRLDVANEVDMAFWREFRKTVKDVNPDAYILGEMFHDALPWLGGDQFDAVMNYPFTHLVIDYAGKGIIGADRFASKIGELLASYSDSANEVAFNLLGSHDTERLLTLCGGDKERMKLATLLQFVFPGAPCVYYGDEIGLDGEGDPDCRKCMEWDESKQDRELLGFFQRIISLRKEHRALRGGKLAFLHAAEGDSLLVLERKDEQDHFLIAVNPGAEAASVEIDVKQEAWEDLLGGGEAKASGGRLKIELPASGFLLLRAASSISAVGFPAAR</sequence>
<dbReference type="Pfam" id="PF16657">
    <property type="entry name" value="Malt_amylase_C"/>
    <property type="match status" value="1"/>
</dbReference>
<dbReference type="InterPro" id="IPR013783">
    <property type="entry name" value="Ig-like_fold"/>
</dbReference>
<accession>A0A6H2GUJ3</accession>
<evidence type="ECO:0000259" key="4">
    <source>
        <dbReference type="SMART" id="SM00642"/>
    </source>
</evidence>
<feature type="domain" description="Glycosyl hydrolase family 13 catalytic" evidence="4">
    <location>
        <begin position="135"/>
        <end position="493"/>
    </location>
</feature>
<dbReference type="AlphaFoldDB" id="A0A6H2GUJ3"/>
<dbReference type="InterPro" id="IPR004185">
    <property type="entry name" value="Glyco_hydro_13_lg-like_dom"/>
</dbReference>
<gene>
    <name evidence="5" type="ORF">HGI30_05640</name>
</gene>
<dbReference type="RefSeq" id="WP_168906748.1">
    <property type="nucleotide sequence ID" value="NZ_CP051428.1"/>
</dbReference>
<evidence type="ECO:0000256" key="2">
    <source>
        <dbReference type="ARBA" id="ARBA00022801"/>
    </source>
</evidence>
<dbReference type="GO" id="GO:0005975">
    <property type="term" value="P:carbohydrate metabolic process"/>
    <property type="evidence" value="ECO:0007669"/>
    <property type="project" value="InterPro"/>
</dbReference>
<dbReference type="InterPro" id="IPR032091">
    <property type="entry name" value="Malt_amylase-like_C"/>
</dbReference>
<dbReference type="GO" id="GO:0004553">
    <property type="term" value="F:hydrolase activity, hydrolyzing O-glycosyl compounds"/>
    <property type="evidence" value="ECO:0007669"/>
    <property type="project" value="InterPro"/>
</dbReference>
<dbReference type="PANTHER" id="PTHR10357">
    <property type="entry name" value="ALPHA-AMYLASE FAMILY MEMBER"/>
    <property type="match status" value="1"/>
</dbReference>
<evidence type="ECO:0000256" key="1">
    <source>
        <dbReference type="ARBA" id="ARBA00008061"/>
    </source>
</evidence>
<proteinExistence type="inferred from homology"/>
<dbReference type="SMART" id="SM00642">
    <property type="entry name" value="Aamy"/>
    <property type="match status" value="1"/>
</dbReference>
<dbReference type="KEGG" id="palr:HGI30_05640"/>
<evidence type="ECO:0000313" key="6">
    <source>
        <dbReference type="Proteomes" id="UP000502136"/>
    </source>
</evidence>
<reference evidence="5 6" key="1">
    <citation type="submission" date="2020-04" db="EMBL/GenBank/DDBJ databases">
        <title>Novel Paenibacillus strain UniB2 isolated from commercial digestive syrup.</title>
        <authorList>
            <person name="Thorat V."/>
            <person name="Kirdat K."/>
            <person name="Tiwarekar B."/>
            <person name="Yadav A."/>
        </authorList>
    </citation>
    <scope>NUCLEOTIDE SEQUENCE [LARGE SCALE GENOMIC DNA]</scope>
    <source>
        <strain evidence="5 6">UniB2</strain>
    </source>
</reference>
<dbReference type="SUPFAM" id="SSF51011">
    <property type="entry name" value="Glycosyl hydrolase domain"/>
    <property type="match status" value="1"/>
</dbReference>
<dbReference type="PANTHER" id="PTHR10357:SF210">
    <property type="entry name" value="MALTODEXTRIN GLUCOSIDASE"/>
    <property type="match status" value="1"/>
</dbReference>
<dbReference type="Pfam" id="PF02903">
    <property type="entry name" value="Alpha-amylase_N"/>
    <property type="match status" value="1"/>
</dbReference>
<evidence type="ECO:0000256" key="3">
    <source>
        <dbReference type="ARBA" id="ARBA00023295"/>
    </source>
</evidence>
<organism evidence="5 6">
    <name type="scientific">Paenibacillus albicereus</name>
    <dbReference type="NCBI Taxonomy" id="2726185"/>
    <lineage>
        <taxon>Bacteria</taxon>
        <taxon>Bacillati</taxon>
        <taxon>Bacillota</taxon>
        <taxon>Bacilli</taxon>
        <taxon>Bacillales</taxon>
        <taxon>Paenibacillaceae</taxon>
        <taxon>Paenibacillus</taxon>
    </lineage>
</organism>
<keyword evidence="2" id="KW-0378">Hydrolase</keyword>
<keyword evidence="3 5" id="KW-0326">Glycosidase</keyword>
<dbReference type="InterPro" id="IPR045857">
    <property type="entry name" value="O16G_dom_2"/>
</dbReference>
<dbReference type="EMBL" id="CP051428">
    <property type="protein sequence ID" value="QJC51094.1"/>
    <property type="molecule type" value="Genomic_DNA"/>
</dbReference>
<dbReference type="CDD" id="cd11338">
    <property type="entry name" value="AmyAc_CMD"/>
    <property type="match status" value="1"/>
</dbReference>
<name>A0A6H2GUJ3_9BACL</name>
<evidence type="ECO:0000313" key="5">
    <source>
        <dbReference type="EMBL" id="QJC51094.1"/>
    </source>
</evidence>
<dbReference type="Proteomes" id="UP000502136">
    <property type="component" value="Chromosome"/>
</dbReference>
<comment type="similarity">
    <text evidence="1">Belongs to the glycosyl hydrolase 13 family.</text>
</comment>
<dbReference type="Gene3D" id="2.60.40.10">
    <property type="entry name" value="Immunoglobulins"/>
    <property type="match status" value="1"/>
</dbReference>
<dbReference type="InterPro" id="IPR017853">
    <property type="entry name" value="GH"/>
</dbReference>
<keyword evidence="6" id="KW-1185">Reference proteome</keyword>
<dbReference type="Gene3D" id="3.20.20.80">
    <property type="entry name" value="Glycosidases"/>
    <property type="match status" value="1"/>
</dbReference>
<dbReference type="Gene3D" id="3.90.400.10">
    <property type="entry name" value="Oligo-1,6-glucosidase, Domain 2"/>
    <property type="match status" value="1"/>
</dbReference>
<dbReference type="Gene3D" id="2.60.40.1180">
    <property type="entry name" value="Golgi alpha-mannosidase II"/>
    <property type="match status" value="1"/>
</dbReference>
<dbReference type="InterPro" id="IPR013780">
    <property type="entry name" value="Glyco_hydro_b"/>
</dbReference>
<dbReference type="Pfam" id="PF00128">
    <property type="entry name" value="Alpha-amylase"/>
    <property type="match status" value="1"/>
</dbReference>